<gene>
    <name evidence="2" type="ORF">AVDCRST_MAG53-3421</name>
</gene>
<feature type="transmembrane region" description="Helical" evidence="1">
    <location>
        <begin position="445"/>
        <end position="467"/>
    </location>
</feature>
<proteinExistence type="predicted"/>
<accession>A0A6J4TG81</accession>
<feature type="non-terminal residue" evidence="2">
    <location>
        <position position="1"/>
    </location>
</feature>
<keyword evidence="1" id="KW-0472">Membrane</keyword>
<sequence>LLTAAVATWAAARLALPRPPVPGVTEELAGWWSSARPAARVAAGAAAVVPLGWAAWQLRYPYVGTDGLTYHLPLASMWARAGQAAGLTPVLDGLPVENYPVTNEVTVSWMLGLSGSWVAASVWSPALAVLLVAAGRLGLQRLRVPGRTAWLALAALATLPVVATQLGTPNTDVPMLTWLVVAAALAAASRRNPLLLAFALVAAGLSFGTKTTGTVALAVVLGSAAWASRGALRALGRPLGAAALVAVGVGGVWALRNTVLHGSPLWPLVATAFGDPVPPTLAPFQASFISHPREMLDGRVAEYAKVLGGGAVLLAAGLVAPVLGRSRASGAAGALVAITALAWSVAPYTGISSDTALAVGAVRYGLPCLAVCCVALALAARDGGPRARTAVDATLGLAALVSLASTARFGFPLVPGAGTVVTLIALGAVVGLAGSHLAARVRPRAFLRVGALTVAGVLATAGLTLGARNYLARHVTVQIGDEGLLAAALARPEYARDRFPIAMAPATNALLSGDRLAHRVTLIPDGTSCAEVRRQRREGWVVLQRLPPTAQYRRLAACLRGDPPVFSDSGYELHAG</sequence>
<evidence type="ECO:0000256" key="1">
    <source>
        <dbReference type="SAM" id="Phobius"/>
    </source>
</evidence>
<feature type="transmembrane region" description="Helical" evidence="1">
    <location>
        <begin position="390"/>
        <end position="411"/>
    </location>
</feature>
<reference evidence="2" key="1">
    <citation type="submission" date="2020-02" db="EMBL/GenBank/DDBJ databases">
        <authorList>
            <person name="Meier V. D."/>
        </authorList>
    </citation>
    <scope>NUCLEOTIDE SEQUENCE</scope>
    <source>
        <strain evidence="2">AVDCRST_MAG53</strain>
    </source>
</reference>
<evidence type="ECO:0008006" key="3">
    <source>
        <dbReference type="Google" id="ProtNLM"/>
    </source>
</evidence>
<feature type="transmembrane region" description="Helical" evidence="1">
    <location>
        <begin position="417"/>
        <end position="438"/>
    </location>
</feature>
<keyword evidence="1" id="KW-0812">Transmembrane</keyword>
<evidence type="ECO:0000313" key="2">
    <source>
        <dbReference type="EMBL" id="CAA9522462.1"/>
    </source>
</evidence>
<dbReference type="AlphaFoldDB" id="A0A6J4TG81"/>
<protein>
    <recommendedName>
        <fullName evidence="3">Glycosyltransferase RgtA/B/C/D-like domain-containing protein</fullName>
    </recommendedName>
</protein>
<feature type="transmembrane region" description="Helical" evidence="1">
    <location>
        <begin position="331"/>
        <end position="351"/>
    </location>
</feature>
<feature type="transmembrane region" description="Helical" evidence="1">
    <location>
        <begin position="303"/>
        <end position="324"/>
    </location>
</feature>
<feature type="transmembrane region" description="Helical" evidence="1">
    <location>
        <begin position="357"/>
        <end position="378"/>
    </location>
</feature>
<organism evidence="2">
    <name type="scientific">uncultured Solirubrobacteraceae bacterium</name>
    <dbReference type="NCBI Taxonomy" id="1162706"/>
    <lineage>
        <taxon>Bacteria</taxon>
        <taxon>Bacillati</taxon>
        <taxon>Actinomycetota</taxon>
        <taxon>Thermoleophilia</taxon>
        <taxon>Solirubrobacterales</taxon>
        <taxon>Solirubrobacteraceae</taxon>
        <taxon>environmental samples</taxon>
    </lineage>
</organism>
<feature type="transmembrane region" description="Helical" evidence="1">
    <location>
        <begin position="239"/>
        <end position="256"/>
    </location>
</feature>
<keyword evidence="1" id="KW-1133">Transmembrane helix</keyword>
<feature type="transmembrane region" description="Helical" evidence="1">
    <location>
        <begin position="117"/>
        <end position="137"/>
    </location>
</feature>
<name>A0A6J4TG81_9ACTN</name>
<dbReference type="EMBL" id="CADCVR010000106">
    <property type="protein sequence ID" value="CAA9522462.1"/>
    <property type="molecule type" value="Genomic_DNA"/>
</dbReference>
<feature type="transmembrane region" description="Helical" evidence="1">
    <location>
        <begin position="149"/>
        <end position="167"/>
    </location>
</feature>